<organism evidence="3 4">
    <name type="scientific">Trichoderma asperellum (strain ATCC 204424 / CBS 433.97 / NBRC 101777)</name>
    <dbReference type="NCBI Taxonomy" id="1042311"/>
    <lineage>
        <taxon>Eukaryota</taxon>
        <taxon>Fungi</taxon>
        <taxon>Dikarya</taxon>
        <taxon>Ascomycota</taxon>
        <taxon>Pezizomycotina</taxon>
        <taxon>Sordariomycetes</taxon>
        <taxon>Hypocreomycetidae</taxon>
        <taxon>Hypocreales</taxon>
        <taxon>Hypocreaceae</taxon>
        <taxon>Trichoderma</taxon>
    </lineage>
</organism>
<keyword evidence="2" id="KW-0472">Membrane</keyword>
<keyword evidence="2" id="KW-1133">Transmembrane helix</keyword>
<keyword evidence="2" id="KW-0812">Transmembrane</keyword>
<dbReference type="Proteomes" id="UP000240493">
    <property type="component" value="Unassembled WGS sequence"/>
</dbReference>
<gene>
    <name evidence="3" type="ORF">M441DRAFT_337407</name>
</gene>
<proteinExistence type="predicted"/>
<evidence type="ECO:0000313" key="4">
    <source>
        <dbReference type="Proteomes" id="UP000240493"/>
    </source>
</evidence>
<dbReference type="AlphaFoldDB" id="A0A2T3ZGK3"/>
<feature type="transmembrane region" description="Helical" evidence="2">
    <location>
        <begin position="20"/>
        <end position="43"/>
    </location>
</feature>
<name>A0A2T3ZGK3_TRIA4</name>
<feature type="region of interest" description="Disordered" evidence="1">
    <location>
        <begin position="172"/>
        <end position="193"/>
    </location>
</feature>
<accession>A0A2T3ZGK3</accession>
<sequence length="193" mass="21509">MSCLRREYPVALVKVQRLVLRAIFGFYLSAAGALFWCLHLAALRQKTEEDEIMTICTSLALRRRCDGSGVVRMSMRGEQQIKPPTSAPLCATYQRGATPTATSRFDTSAEQCLSALCVHERRASYRGCLDVSDRLKPDRRIISLDCAPLVSRLVGFGHCPLVLLLMQDAPNRTKPPRRAATIPSLRKPRSHAI</sequence>
<protein>
    <submittedName>
        <fullName evidence="3">Uncharacterized protein</fullName>
    </submittedName>
</protein>
<keyword evidence="4" id="KW-1185">Reference proteome</keyword>
<evidence type="ECO:0000313" key="3">
    <source>
        <dbReference type="EMBL" id="PTB43920.1"/>
    </source>
</evidence>
<reference evidence="3 4" key="1">
    <citation type="submission" date="2016-07" db="EMBL/GenBank/DDBJ databases">
        <title>Multiple horizontal gene transfer events from other fungi enriched the ability of initially mycotrophic Trichoderma (Ascomycota) to feed on dead plant biomass.</title>
        <authorList>
            <consortium name="DOE Joint Genome Institute"/>
            <person name="Aerts A."/>
            <person name="Atanasova L."/>
            <person name="Chenthamara K."/>
            <person name="Zhang J."/>
            <person name="Grujic M."/>
            <person name="Henrissat B."/>
            <person name="Kuo A."/>
            <person name="Salamov A."/>
            <person name="Lipzen A."/>
            <person name="Labutti K."/>
            <person name="Barry K."/>
            <person name="Miao Y."/>
            <person name="Rahimi M.J."/>
            <person name="Shen Q."/>
            <person name="Grigoriev I.V."/>
            <person name="Kubicek C.P."/>
            <person name="Druzhinina I.S."/>
        </authorList>
    </citation>
    <scope>NUCLEOTIDE SEQUENCE [LARGE SCALE GENOMIC DNA]</scope>
    <source>
        <strain evidence="3 4">CBS 433.97</strain>
    </source>
</reference>
<dbReference type="EMBL" id="KZ679258">
    <property type="protein sequence ID" value="PTB43920.1"/>
    <property type="molecule type" value="Genomic_DNA"/>
</dbReference>
<evidence type="ECO:0000256" key="1">
    <source>
        <dbReference type="SAM" id="MobiDB-lite"/>
    </source>
</evidence>
<evidence type="ECO:0000256" key="2">
    <source>
        <dbReference type="SAM" id="Phobius"/>
    </source>
</evidence>